<reference evidence="1 2" key="1">
    <citation type="submission" date="2020-09" db="EMBL/GenBank/DDBJ databases">
        <title>Pseudoxanthomonas sp. CAU 1598 isolated from sand of Yaerae Beach.</title>
        <authorList>
            <person name="Kim W."/>
        </authorList>
    </citation>
    <scope>NUCLEOTIDE SEQUENCE [LARGE SCALE GENOMIC DNA]</scope>
    <source>
        <strain evidence="1 2">CAU 1598</strain>
    </source>
</reference>
<evidence type="ECO:0000313" key="2">
    <source>
        <dbReference type="Proteomes" id="UP000613768"/>
    </source>
</evidence>
<organism evidence="1 2">
    <name type="scientific">Pseudomarimonas arenosa</name>
    <dbReference type="NCBI Taxonomy" id="2774145"/>
    <lineage>
        <taxon>Bacteria</taxon>
        <taxon>Pseudomonadati</taxon>
        <taxon>Pseudomonadota</taxon>
        <taxon>Gammaproteobacteria</taxon>
        <taxon>Lysobacterales</taxon>
        <taxon>Lysobacteraceae</taxon>
        <taxon>Pseudomarimonas</taxon>
    </lineage>
</organism>
<dbReference type="PANTHER" id="PTHR37805:SF1">
    <property type="entry name" value="CYTOPLASMIC PROTEIN"/>
    <property type="match status" value="1"/>
</dbReference>
<dbReference type="InterPro" id="IPR009921">
    <property type="entry name" value="YehS-like"/>
</dbReference>
<accession>A0AAW3ZGT5</accession>
<evidence type="ECO:0000313" key="1">
    <source>
        <dbReference type="EMBL" id="MBD8524645.1"/>
    </source>
</evidence>
<protein>
    <submittedName>
        <fullName evidence="1">DUF1456 family protein</fullName>
    </submittedName>
</protein>
<sequence length="157" mass="18241">MINNDVLRSIRYMLSLSDQQVVDIIQLIKADYRIEAARIQTMTKKQGDPGFVECSTDVLAHFLDGLVIFRRGRDENRAPRPVEKQLNNNIILKKLRVAFDLKDPDMFEIFDQAEHPVTKPELGALFRDRAHKHFRPCGDAMLRHFLRGLSMRLRPEA</sequence>
<dbReference type="RefSeq" id="WP_192027986.1">
    <property type="nucleotide sequence ID" value="NZ_JACYTR010000003.1"/>
</dbReference>
<proteinExistence type="predicted"/>
<dbReference type="Proteomes" id="UP000613768">
    <property type="component" value="Unassembled WGS sequence"/>
</dbReference>
<dbReference type="PANTHER" id="PTHR37805">
    <property type="entry name" value="CYTOPLASMIC PROTEIN-RELATED"/>
    <property type="match status" value="1"/>
</dbReference>
<dbReference type="Pfam" id="PF07308">
    <property type="entry name" value="DUF1456"/>
    <property type="match status" value="2"/>
</dbReference>
<dbReference type="EMBL" id="JACYTR010000003">
    <property type="protein sequence ID" value="MBD8524645.1"/>
    <property type="molecule type" value="Genomic_DNA"/>
</dbReference>
<keyword evidence="2" id="KW-1185">Reference proteome</keyword>
<name>A0AAW3ZGT5_9GAMM</name>
<comment type="caution">
    <text evidence="1">The sequence shown here is derived from an EMBL/GenBank/DDBJ whole genome shotgun (WGS) entry which is preliminary data.</text>
</comment>
<gene>
    <name evidence="1" type="ORF">IFO71_02725</name>
</gene>
<dbReference type="AlphaFoldDB" id="A0AAW3ZGT5"/>